<keyword evidence="2" id="KW-1185">Reference proteome</keyword>
<evidence type="ECO:0000313" key="2">
    <source>
        <dbReference type="Proteomes" id="UP000001203"/>
    </source>
</evidence>
<organism evidence="1 2">
    <name type="scientific">Crocosphaera subtropica (strain ATCC 51142 / BH68)</name>
    <name type="common">Cyanothece sp. (strain ATCC 51142)</name>
    <dbReference type="NCBI Taxonomy" id="43989"/>
    <lineage>
        <taxon>Bacteria</taxon>
        <taxon>Bacillati</taxon>
        <taxon>Cyanobacteriota</taxon>
        <taxon>Cyanophyceae</taxon>
        <taxon>Oscillatoriophycideae</taxon>
        <taxon>Chroococcales</taxon>
        <taxon>Aphanothecaceae</taxon>
        <taxon>Crocosphaera</taxon>
        <taxon>Crocosphaera subtropica</taxon>
    </lineage>
</organism>
<reference evidence="1 2" key="1">
    <citation type="journal article" date="2008" name="Proc. Natl. Acad. Sci. U.S.A.">
        <title>The genome of Cyanothece 51142, a unicellular diazotrophic cyanobacterium important in the marine nitrogen cycle.</title>
        <authorList>
            <person name="Welsh E.A."/>
            <person name="Liberton M."/>
            <person name="Stoeckel J."/>
            <person name="Loh T."/>
            <person name="Elvitigala T."/>
            <person name="Wang C."/>
            <person name="Wollam A."/>
            <person name="Fulton R.S."/>
            <person name="Clifton S.W."/>
            <person name="Jacobs J.M."/>
            <person name="Aurora R."/>
            <person name="Ghosh B.K."/>
            <person name="Sherman L.A."/>
            <person name="Smith R.D."/>
            <person name="Wilson R.K."/>
            <person name="Pakrasi H.B."/>
        </authorList>
    </citation>
    <scope>NUCLEOTIDE SEQUENCE [LARGE SCALE GENOMIC DNA]</scope>
    <source>
        <strain evidence="2">ATCC 51142 / BH68</strain>
    </source>
</reference>
<proteinExistence type="predicted"/>
<dbReference type="AlphaFoldDB" id="B1WQB3"/>
<protein>
    <submittedName>
        <fullName evidence="1">Uncharacterized protein</fullName>
    </submittedName>
</protein>
<name>B1WQB3_CROS5</name>
<evidence type="ECO:0000313" key="1">
    <source>
        <dbReference type="EMBL" id="ACB50035.1"/>
    </source>
</evidence>
<accession>B1WQB3</accession>
<sequence>MGFVGLMTYPLLTTIFDMIKTLQSWGETLN</sequence>
<dbReference type="STRING" id="43989.cce_0684"/>
<dbReference type="EMBL" id="CP000806">
    <property type="protein sequence ID" value="ACB50035.1"/>
    <property type="molecule type" value="Genomic_DNA"/>
</dbReference>
<dbReference type="Proteomes" id="UP000001203">
    <property type="component" value="Chromosome circular"/>
</dbReference>
<gene>
    <name evidence="1" type="ordered locus">cce_0684</name>
</gene>
<dbReference type="KEGG" id="cyt:cce_0684"/>
<dbReference type="HOGENOM" id="CLU_3403075_0_0_3"/>